<evidence type="ECO:0000313" key="2">
    <source>
        <dbReference type="EMBL" id="OCK75840.1"/>
    </source>
</evidence>
<keyword evidence="1" id="KW-0812">Transmembrane</keyword>
<evidence type="ECO:0000313" key="3">
    <source>
        <dbReference type="Proteomes" id="UP000250266"/>
    </source>
</evidence>
<keyword evidence="1" id="KW-0472">Membrane</keyword>
<organism evidence="2 3">
    <name type="scientific">Lepidopterella palustris CBS 459.81</name>
    <dbReference type="NCBI Taxonomy" id="1314670"/>
    <lineage>
        <taxon>Eukaryota</taxon>
        <taxon>Fungi</taxon>
        <taxon>Dikarya</taxon>
        <taxon>Ascomycota</taxon>
        <taxon>Pezizomycotina</taxon>
        <taxon>Dothideomycetes</taxon>
        <taxon>Pleosporomycetidae</taxon>
        <taxon>Mytilinidiales</taxon>
        <taxon>Argynnaceae</taxon>
        <taxon>Lepidopterella</taxon>
    </lineage>
</organism>
<feature type="transmembrane region" description="Helical" evidence="1">
    <location>
        <begin position="240"/>
        <end position="262"/>
    </location>
</feature>
<reference evidence="2 3" key="1">
    <citation type="journal article" date="2016" name="Nat. Commun.">
        <title>Ectomycorrhizal ecology is imprinted in the genome of the dominant symbiotic fungus Cenococcum geophilum.</title>
        <authorList>
            <consortium name="DOE Joint Genome Institute"/>
            <person name="Peter M."/>
            <person name="Kohler A."/>
            <person name="Ohm R.A."/>
            <person name="Kuo A."/>
            <person name="Krutzmann J."/>
            <person name="Morin E."/>
            <person name="Arend M."/>
            <person name="Barry K.W."/>
            <person name="Binder M."/>
            <person name="Choi C."/>
            <person name="Clum A."/>
            <person name="Copeland A."/>
            <person name="Grisel N."/>
            <person name="Haridas S."/>
            <person name="Kipfer T."/>
            <person name="LaButti K."/>
            <person name="Lindquist E."/>
            <person name="Lipzen A."/>
            <person name="Maire R."/>
            <person name="Meier B."/>
            <person name="Mihaltcheva S."/>
            <person name="Molinier V."/>
            <person name="Murat C."/>
            <person name="Poggeler S."/>
            <person name="Quandt C.A."/>
            <person name="Sperisen C."/>
            <person name="Tritt A."/>
            <person name="Tisserant E."/>
            <person name="Crous P.W."/>
            <person name="Henrissat B."/>
            <person name="Nehls U."/>
            <person name="Egli S."/>
            <person name="Spatafora J.W."/>
            <person name="Grigoriev I.V."/>
            <person name="Martin F.M."/>
        </authorList>
    </citation>
    <scope>NUCLEOTIDE SEQUENCE [LARGE SCALE GENOMIC DNA]</scope>
    <source>
        <strain evidence="2 3">CBS 459.81</strain>
    </source>
</reference>
<evidence type="ECO:0000256" key="1">
    <source>
        <dbReference type="SAM" id="Phobius"/>
    </source>
</evidence>
<gene>
    <name evidence="2" type="ORF">K432DRAFT_408678</name>
</gene>
<keyword evidence="3" id="KW-1185">Reference proteome</keyword>
<name>A0A8E2E224_9PEZI</name>
<dbReference type="AlphaFoldDB" id="A0A8E2E224"/>
<feature type="transmembrane region" description="Helical" evidence="1">
    <location>
        <begin position="54"/>
        <end position="72"/>
    </location>
</feature>
<sequence>MSWVNQSLSYGVFHFNLTITGPSPFNTSSLTHGTFDASHTTNATLIYTPQSIPTPWLVLTFGYALSFVGYIGDIKNFIKRGDEYGIPKGTSLKTYAKIIHGCYSAYRVFASVRKAIQSMHNPLIPTQDLYQAEFLANALTQFTMLDVFYNRPRLNLWIKFIASGISLLVAIPAWQSALRVVHRDDQYYSRWSLVGGNCPLPVASCQQLEYVGCGLNATTGIAPKDPNIIKTANYLRIWEYIGGIGVFIVWPIVAVIMVLSFVHGIKLGLDQLKEASDQTPLPTAQPSPWETTKLGNRVSTRAATEAANREESQEWGELYKNMAPHLIWGLIAQAVPALVLTALQQQKPKSIYVVDSFGPLVKAPALLAGQKYSGGNGTSWSDCFEIRAPVDKWGFLDYWANSTDIVQKIALL</sequence>
<feature type="transmembrane region" description="Helical" evidence="1">
    <location>
        <begin position="154"/>
        <end position="174"/>
    </location>
</feature>
<dbReference type="EMBL" id="KV745269">
    <property type="protein sequence ID" value="OCK75840.1"/>
    <property type="molecule type" value="Genomic_DNA"/>
</dbReference>
<dbReference type="Proteomes" id="UP000250266">
    <property type="component" value="Unassembled WGS sequence"/>
</dbReference>
<accession>A0A8E2E224</accession>
<keyword evidence="1" id="KW-1133">Transmembrane helix</keyword>
<proteinExistence type="predicted"/>
<protein>
    <submittedName>
        <fullName evidence="2">Uncharacterized protein</fullName>
    </submittedName>
</protein>